<accession>A0A098PUZ8</accession>
<gene>
    <name evidence="1" type="ORF">GW15_0221005</name>
</gene>
<dbReference type="Pfam" id="PF19930">
    <property type="entry name" value="DUF6393"/>
    <property type="match status" value="1"/>
</dbReference>
<evidence type="ECO:0000313" key="1">
    <source>
        <dbReference type="EMBL" id="KGE50438.1"/>
    </source>
</evidence>
<dbReference type="InterPro" id="IPR045656">
    <property type="entry name" value="DUF6393"/>
</dbReference>
<dbReference type="Proteomes" id="UP000028012">
    <property type="component" value="Unassembled WGS sequence"/>
</dbReference>
<dbReference type="HOGENOM" id="CLU_149411_0_0_6"/>
<dbReference type="AlphaFoldDB" id="A0A098PUZ8"/>
<protein>
    <submittedName>
        <fullName evidence="1">Uncharacterized protein</fullName>
    </submittedName>
</protein>
<evidence type="ECO:0000313" key="2">
    <source>
        <dbReference type="Proteomes" id="UP000028012"/>
    </source>
</evidence>
<proteinExistence type="predicted"/>
<name>A0A098PUZ8_9XANT</name>
<sequence length="97" mass="10762">MLDEMYASRKPNRYDQVDVSSIVARYVPVGTHKAAVLETFGTSPTSKIVEETASKVVVRDDRGRAMLDPDARSILMTFSLDGEGKVTHADAVHIKRR</sequence>
<organism evidence="1 2">
    <name type="scientific">Xanthomonas axonopodis pv. vasculorum</name>
    <dbReference type="NCBI Taxonomy" id="325777"/>
    <lineage>
        <taxon>Bacteria</taxon>
        <taxon>Pseudomonadati</taxon>
        <taxon>Pseudomonadota</taxon>
        <taxon>Gammaproteobacteria</taxon>
        <taxon>Lysobacterales</taxon>
        <taxon>Lysobacteraceae</taxon>
        <taxon>Xanthomonas</taxon>
    </lineage>
</organism>
<comment type="caution">
    <text evidence="1">The sequence shown here is derived from an EMBL/GenBank/DDBJ whole genome shotgun (WGS) entry which is preliminary data.</text>
</comment>
<dbReference type="EMBL" id="JPHD02000133">
    <property type="protein sequence ID" value="KGE50438.1"/>
    <property type="molecule type" value="Genomic_DNA"/>
</dbReference>
<reference evidence="1 2" key="1">
    <citation type="submission" date="2014-09" db="EMBL/GenBank/DDBJ databases">
        <title>A draft genome sequence for Xanthomonas axonopodis pv. vasculorum NCPPB 900.</title>
        <authorList>
            <person name="Harrison J."/>
            <person name="Studholme D.J."/>
        </authorList>
    </citation>
    <scope>NUCLEOTIDE SEQUENCE [LARGE SCALE GENOMIC DNA]</scope>
    <source>
        <strain evidence="1 2">NCPPB 900</strain>
    </source>
</reference>